<dbReference type="InterPro" id="IPR050319">
    <property type="entry name" value="ABC_transp_ATP-bind"/>
</dbReference>
<keyword evidence="3" id="KW-0547">Nucleotide-binding</keyword>
<dbReference type="PROSITE" id="PS00211">
    <property type="entry name" value="ABC_TRANSPORTER_1"/>
    <property type="match status" value="2"/>
</dbReference>
<evidence type="ECO:0000256" key="3">
    <source>
        <dbReference type="ARBA" id="ARBA00022741"/>
    </source>
</evidence>
<dbReference type="EMBL" id="JGYP01000005">
    <property type="protein sequence ID" value="KFI44728.1"/>
    <property type="molecule type" value="Genomic_DNA"/>
</dbReference>
<dbReference type="Pfam" id="PF00005">
    <property type="entry name" value="ABC_tran"/>
    <property type="match status" value="2"/>
</dbReference>
<proteinExistence type="inferred from homology"/>
<dbReference type="PANTHER" id="PTHR43776">
    <property type="entry name" value="TRANSPORT ATP-BINDING PROTEIN"/>
    <property type="match status" value="1"/>
</dbReference>
<dbReference type="SUPFAM" id="SSF52540">
    <property type="entry name" value="P-loop containing nucleoside triphosphate hydrolases"/>
    <property type="match status" value="2"/>
</dbReference>
<dbReference type="FunFam" id="3.40.50.300:FF:000016">
    <property type="entry name" value="Oligopeptide ABC transporter ATP-binding component"/>
    <property type="match status" value="1"/>
</dbReference>
<feature type="domain" description="ABC transporter" evidence="5">
    <location>
        <begin position="430"/>
        <end position="675"/>
    </location>
</feature>
<dbReference type="GO" id="GO:0055085">
    <property type="term" value="P:transmembrane transport"/>
    <property type="evidence" value="ECO:0007669"/>
    <property type="project" value="UniProtKB-ARBA"/>
</dbReference>
<dbReference type="AlphaFoldDB" id="A0A086ZDX8"/>
<evidence type="ECO:0000313" key="7">
    <source>
        <dbReference type="Proteomes" id="UP000029096"/>
    </source>
</evidence>
<dbReference type="OrthoDB" id="5357528at2"/>
<feature type="domain" description="ABC transporter" evidence="5">
    <location>
        <begin position="42"/>
        <end position="388"/>
    </location>
</feature>
<evidence type="ECO:0000256" key="4">
    <source>
        <dbReference type="ARBA" id="ARBA00022840"/>
    </source>
</evidence>
<sequence>MSDVANNDIVNNADAPVLPAETEDRLSAMQREQGPILDVKDLKVDFITDDKREVHAVRDVSFNVYPGQWVAIVGESGSGKSTSAMAVLGLLPGTGHVVGGSIKLEGKEISHYSRKQYEQILGEKMGLVPQDPMSNLNPVWRISTQVKEALKANHMDISHEKRSKLAAAIAEAEGDINLKNVDDETFLGSKELPGLLEAAATALDKAGVRDGAAERAMARFKQEGVPGSETRWRVAEELIKAGVGDDEAWRIAKKYVIGSTMDDRIAGLLDEAGLPDAATRARQYPYEFSGGMLQRALIAIGLACRPDLLIADEPTSALDVTVQKKILDHLHTLTDELGTAVLFITHDLGLAAERAQHIVVMYKGQVVESGPSLEVLQHPQHPYTKRLVAAAPSLASQRIISAHERGENAEALMEHHAKGEDTLEKSEHIITVNHLTREFKLPRKKEMFKAVDDVSFSVKRGTTLAIVGESGSGKSTVANMVLKLLEPTSGTVTYEGEDISGFKGAKLLDFRRHVQPVFQNPYGSLDPMYSIYRSIEEPLRIHGIGDAKSRRKRVEELLDLVKMPRSVMQRYPNELSGGQRQRIAVARAMALDPDVIVCDEAVSALDVLVQDQVLRLLNDLQAERGLSYLFITHDLAVVRQIADEVVVMQKGRLVEHATTDEVFDHPQQQYTRDLLDAIPGGKLKLGLD</sequence>
<keyword evidence="4 6" id="KW-0067">ATP-binding</keyword>
<keyword evidence="7" id="KW-1185">Reference proteome</keyword>
<dbReference type="CDD" id="cd03257">
    <property type="entry name" value="ABC_NikE_OppD_transporters"/>
    <property type="match status" value="2"/>
</dbReference>
<dbReference type="NCBIfam" id="NF008453">
    <property type="entry name" value="PRK11308.1"/>
    <property type="match status" value="3"/>
</dbReference>
<gene>
    <name evidence="6" type="ORF">BBOH_1451</name>
</gene>
<dbReference type="PROSITE" id="PS50893">
    <property type="entry name" value="ABC_TRANSPORTER_2"/>
    <property type="match status" value="2"/>
</dbReference>
<dbReference type="STRING" id="1437606.BBOH_1451"/>
<dbReference type="GO" id="GO:0015833">
    <property type="term" value="P:peptide transport"/>
    <property type="evidence" value="ECO:0007669"/>
    <property type="project" value="InterPro"/>
</dbReference>
<reference evidence="6 7" key="1">
    <citation type="submission" date="2014-03" db="EMBL/GenBank/DDBJ databases">
        <title>Genomics of Bifidobacteria.</title>
        <authorList>
            <person name="Ventura M."/>
            <person name="Milani C."/>
            <person name="Lugli G.A."/>
        </authorList>
    </citation>
    <scope>NUCLEOTIDE SEQUENCE [LARGE SCALE GENOMIC DNA]</scope>
    <source>
        <strain evidence="6 7">DSM 22767</strain>
    </source>
</reference>
<keyword evidence="2" id="KW-0813">Transport</keyword>
<dbReference type="Gene3D" id="3.40.50.300">
    <property type="entry name" value="P-loop containing nucleotide triphosphate hydrolases"/>
    <property type="match status" value="3"/>
</dbReference>
<comment type="similarity">
    <text evidence="1">Belongs to the ABC transporter superfamily.</text>
</comment>
<dbReference type="GO" id="GO:0005524">
    <property type="term" value="F:ATP binding"/>
    <property type="evidence" value="ECO:0007669"/>
    <property type="project" value="UniProtKB-KW"/>
</dbReference>
<evidence type="ECO:0000259" key="5">
    <source>
        <dbReference type="PROSITE" id="PS50893"/>
    </source>
</evidence>
<dbReference type="InterPro" id="IPR027417">
    <property type="entry name" value="P-loop_NTPase"/>
</dbReference>
<dbReference type="InterPro" id="IPR017871">
    <property type="entry name" value="ABC_transporter-like_CS"/>
</dbReference>
<dbReference type="NCBIfam" id="NF007739">
    <property type="entry name" value="PRK10419.1"/>
    <property type="match status" value="3"/>
</dbReference>
<name>A0A086ZDX8_9BIFI</name>
<dbReference type="GO" id="GO:0016887">
    <property type="term" value="F:ATP hydrolysis activity"/>
    <property type="evidence" value="ECO:0007669"/>
    <property type="project" value="InterPro"/>
</dbReference>
<dbReference type="eggNOG" id="COG4172">
    <property type="taxonomic scope" value="Bacteria"/>
</dbReference>
<dbReference type="SMART" id="SM00382">
    <property type="entry name" value="AAA"/>
    <property type="match status" value="2"/>
</dbReference>
<organism evidence="6 7">
    <name type="scientific">Bifidobacterium bohemicum DSM 22767</name>
    <dbReference type="NCBI Taxonomy" id="1437606"/>
    <lineage>
        <taxon>Bacteria</taxon>
        <taxon>Bacillati</taxon>
        <taxon>Actinomycetota</taxon>
        <taxon>Actinomycetes</taxon>
        <taxon>Bifidobacteriales</taxon>
        <taxon>Bifidobacteriaceae</taxon>
        <taxon>Bifidobacterium</taxon>
    </lineage>
</organism>
<evidence type="ECO:0000256" key="1">
    <source>
        <dbReference type="ARBA" id="ARBA00005417"/>
    </source>
</evidence>
<protein>
    <submittedName>
        <fullName evidence="6">Peptide ABC transporter, ATP-binding protein</fullName>
        <ecNumber evidence="6">3.6.3.24</ecNumber>
    </submittedName>
</protein>
<dbReference type="Pfam" id="PF08352">
    <property type="entry name" value="oligo_HPY"/>
    <property type="match status" value="2"/>
</dbReference>
<dbReference type="InterPro" id="IPR003439">
    <property type="entry name" value="ABC_transporter-like_ATP-bd"/>
</dbReference>
<comment type="caution">
    <text evidence="6">The sequence shown here is derived from an EMBL/GenBank/DDBJ whole genome shotgun (WGS) entry which is preliminary data.</text>
</comment>
<accession>A0A086ZDX8</accession>
<dbReference type="EC" id="3.6.3.24" evidence="6"/>
<evidence type="ECO:0000256" key="2">
    <source>
        <dbReference type="ARBA" id="ARBA00022448"/>
    </source>
</evidence>
<dbReference type="InterPro" id="IPR013563">
    <property type="entry name" value="Oligopep_ABC_C"/>
</dbReference>
<keyword evidence="6" id="KW-0378">Hydrolase</keyword>
<dbReference type="Proteomes" id="UP000029096">
    <property type="component" value="Unassembled WGS sequence"/>
</dbReference>
<dbReference type="InterPro" id="IPR003593">
    <property type="entry name" value="AAA+_ATPase"/>
</dbReference>
<evidence type="ECO:0000313" key="6">
    <source>
        <dbReference type="EMBL" id="KFI44728.1"/>
    </source>
</evidence>